<dbReference type="AlphaFoldDB" id="A0A2P2JVK5"/>
<protein>
    <submittedName>
        <fullName evidence="1">Uncharacterized protein</fullName>
    </submittedName>
</protein>
<name>A0A2P2JVK5_RHIMU</name>
<dbReference type="EMBL" id="GGEC01017024">
    <property type="protein sequence ID" value="MBW97507.1"/>
    <property type="molecule type" value="Transcribed_RNA"/>
</dbReference>
<sequence length="34" mass="3878">MVPVMSSCIVLAILFTWTIFNGFHLRLTVLGLHF</sequence>
<accession>A0A2P2JVK5</accession>
<organism evidence="1">
    <name type="scientific">Rhizophora mucronata</name>
    <name type="common">Asiatic mangrove</name>
    <dbReference type="NCBI Taxonomy" id="61149"/>
    <lineage>
        <taxon>Eukaryota</taxon>
        <taxon>Viridiplantae</taxon>
        <taxon>Streptophyta</taxon>
        <taxon>Embryophyta</taxon>
        <taxon>Tracheophyta</taxon>
        <taxon>Spermatophyta</taxon>
        <taxon>Magnoliopsida</taxon>
        <taxon>eudicotyledons</taxon>
        <taxon>Gunneridae</taxon>
        <taxon>Pentapetalae</taxon>
        <taxon>rosids</taxon>
        <taxon>fabids</taxon>
        <taxon>Malpighiales</taxon>
        <taxon>Rhizophoraceae</taxon>
        <taxon>Rhizophora</taxon>
    </lineage>
</organism>
<reference evidence="1" key="1">
    <citation type="submission" date="2018-02" db="EMBL/GenBank/DDBJ databases">
        <title>Rhizophora mucronata_Transcriptome.</title>
        <authorList>
            <person name="Meera S.P."/>
            <person name="Sreeshan A."/>
            <person name="Augustine A."/>
        </authorList>
    </citation>
    <scope>NUCLEOTIDE SEQUENCE</scope>
    <source>
        <tissue evidence="1">Leaf</tissue>
    </source>
</reference>
<proteinExistence type="predicted"/>
<evidence type="ECO:0000313" key="1">
    <source>
        <dbReference type="EMBL" id="MBW97507.1"/>
    </source>
</evidence>